<keyword evidence="2" id="KW-1185">Reference proteome</keyword>
<dbReference type="AlphaFoldDB" id="A0A4P9XRN8"/>
<dbReference type="EMBL" id="KZ992573">
    <property type="protein sequence ID" value="RKP08738.1"/>
    <property type="molecule type" value="Genomic_DNA"/>
</dbReference>
<evidence type="ECO:0000313" key="1">
    <source>
        <dbReference type="EMBL" id="RKP08738.1"/>
    </source>
</evidence>
<sequence length="129" mass="14522">MEAIVGVDIRNRQVKFVFKTDEAAEKALEEGATFRDRQIPVTRAYKACKTLVEVKVANMPISSPIKMTKELIKAFQPFGKVVDTCLYMVNSNHAMTEYTLVLINTAVDAEDTSRPRALKIDGRTNHITF</sequence>
<evidence type="ECO:0008006" key="3">
    <source>
        <dbReference type="Google" id="ProtNLM"/>
    </source>
</evidence>
<accession>A0A4P9XRN8</accession>
<name>A0A4P9XRN8_9FUNG</name>
<gene>
    <name evidence="1" type="ORF">THASP1DRAFT_29452</name>
</gene>
<proteinExistence type="predicted"/>
<dbReference type="Proteomes" id="UP000271241">
    <property type="component" value="Unassembled WGS sequence"/>
</dbReference>
<protein>
    <recommendedName>
        <fullName evidence="3">RRM domain-containing protein</fullName>
    </recommendedName>
</protein>
<reference evidence="2" key="1">
    <citation type="journal article" date="2018" name="Nat. Microbiol.">
        <title>Leveraging single-cell genomics to expand the fungal tree of life.</title>
        <authorList>
            <person name="Ahrendt S.R."/>
            <person name="Quandt C.A."/>
            <person name="Ciobanu D."/>
            <person name="Clum A."/>
            <person name="Salamov A."/>
            <person name="Andreopoulos B."/>
            <person name="Cheng J.F."/>
            <person name="Woyke T."/>
            <person name="Pelin A."/>
            <person name="Henrissat B."/>
            <person name="Reynolds N.K."/>
            <person name="Benny G.L."/>
            <person name="Smith M.E."/>
            <person name="James T.Y."/>
            <person name="Grigoriev I.V."/>
        </authorList>
    </citation>
    <scope>NUCLEOTIDE SEQUENCE [LARGE SCALE GENOMIC DNA]</scope>
    <source>
        <strain evidence="2">RSA 1356</strain>
    </source>
</reference>
<organism evidence="1 2">
    <name type="scientific">Thamnocephalis sphaerospora</name>
    <dbReference type="NCBI Taxonomy" id="78915"/>
    <lineage>
        <taxon>Eukaryota</taxon>
        <taxon>Fungi</taxon>
        <taxon>Fungi incertae sedis</taxon>
        <taxon>Zoopagomycota</taxon>
        <taxon>Zoopagomycotina</taxon>
        <taxon>Zoopagomycetes</taxon>
        <taxon>Zoopagales</taxon>
        <taxon>Sigmoideomycetaceae</taxon>
        <taxon>Thamnocephalis</taxon>
    </lineage>
</organism>
<evidence type="ECO:0000313" key="2">
    <source>
        <dbReference type="Proteomes" id="UP000271241"/>
    </source>
</evidence>